<proteinExistence type="predicted"/>
<name>A0ABW6C1B6_9BACT</name>
<gene>
    <name evidence="1" type="ORF">ACFS7Z_25035</name>
</gene>
<accession>A0ABW6C1B6</accession>
<evidence type="ECO:0000313" key="2">
    <source>
        <dbReference type="Proteomes" id="UP001597641"/>
    </source>
</evidence>
<protein>
    <submittedName>
        <fullName evidence="1">Uncharacterized protein</fullName>
    </submittedName>
</protein>
<dbReference type="Proteomes" id="UP001597641">
    <property type="component" value="Unassembled WGS sequence"/>
</dbReference>
<dbReference type="EMBL" id="JBHUOX010000036">
    <property type="protein sequence ID" value="MFD3003646.1"/>
    <property type="molecule type" value="Genomic_DNA"/>
</dbReference>
<keyword evidence="2" id="KW-1185">Reference proteome</keyword>
<organism evidence="1 2">
    <name type="scientific">Pontibacter toksunensis</name>
    <dbReference type="NCBI Taxonomy" id="1332631"/>
    <lineage>
        <taxon>Bacteria</taxon>
        <taxon>Pseudomonadati</taxon>
        <taxon>Bacteroidota</taxon>
        <taxon>Cytophagia</taxon>
        <taxon>Cytophagales</taxon>
        <taxon>Hymenobacteraceae</taxon>
        <taxon>Pontibacter</taxon>
    </lineage>
</organism>
<reference evidence="2" key="1">
    <citation type="journal article" date="2019" name="Int. J. Syst. Evol. Microbiol.">
        <title>The Global Catalogue of Microorganisms (GCM) 10K type strain sequencing project: providing services to taxonomists for standard genome sequencing and annotation.</title>
        <authorList>
            <consortium name="The Broad Institute Genomics Platform"/>
            <consortium name="The Broad Institute Genome Sequencing Center for Infectious Disease"/>
            <person name="Wu L."/>
            <person name="Ma J."/>
        </authorList>
    </citation>
    <scope>NUCLEOTIDE SEQUENCE [LARGE SCALE GENOMIC DNA]</scope>
    <source>
        <strain evidence="2">KCTC 23984</strain>
    </source>
</reference>
<sequence length="58" mass="6268">MGKHHGATCHGPLECRGSLVGVEWHVVETVHPETGKVTGCWPAFKYHSVSVKASHAYA</sequence>
<evidence type="ECO:0000313" key="1">
    <source>
        <dbReference type="EMBL" id="MFD3003646.1"/>
    </source>
</evidence>
<dbReference type="RefSeq" id="WP_377491440.1">
    <property type="nucleotide sequence ID" value="NZ_JBHUOX010000036.1"/>
</dbReference>
<comment type="caution">
    <text evidence="1">The sequence shown here is derived from an EMBL/GenBank/DDBJ whole genome shotgun (WGS) entry which is preliminary data.</text>
</comment>